<proteinExistence type="predicted"/>
<evidence type="ECO:0000313" key="2">
    <source>
        <dbReference type="EnsemblPlants" id="PAC:32958684.CDS.1"/>
    </source>
</evidence>
<reference evidence="2" key="3">
    <citation type="submission" date="2020-12" db="UniProtKB">
        <authorList>
            <consortium name="EnsemblPlants"/>
        </authorList>
    </citation>
    <scope>IDENTIFICATION</scope>
</reference>
<dbReference type="Gramene" id="Pp3c11_24480V3.1">
    <property type="protein sequence ID" value="PAC:32958684.CDS.1"/>
    <property type="gene ID" value="Pp3c11_24480"/>
</dbReference>
<evidence type="ECO:0000313" key="1">
    <source>
        <dbReference type="EMBL" id="PNR45751.1"/>
    </source>
</evidence>
<dbReference type="Proteomes" id="UP000006727">
    <property type="component" value="Chromosome 11"/>
</dbReference>
<keyword evidence="3" id="KW-1185">Reference proteome</keyword>
<gene>
    <name evidence="1" type="ORF">PHYPA_015522</name>
</gene>
<dbReference type="Gramene" id="Pp3c11_24480V3.2">
    <property type="protein sequence ID" value="PAC:32958685.CDS.1"/>
    <property type="gene ID" value="Pp3c11_24480"/>
</dbReference>
<dbReference type="AlphaFoldDB" id="A0A2K1JW51"/>
<dbReference type="EnsemblPlants" id="Pp3c11_24480V3.2">
    <property type="protein sequence ID" value="PAC:32958685.CDS.1"/>
    <property type="gene ID" value="Pp3c11_24480"/>
</dbReference>
<sequence length="67" mass="7438">MPKKSLGWFAQRLIRSLSIHRTHVQNSLEVFVHRQVAGSGRRSEACAVKCCKGRALVQNPGHEALSV</sequence>
<evidence type="ECO:0000313" key="3">
    <source>
        <dbReference type="Proteomes" id="UP000006727"/>
    </source>
</evidence>
<reference evidence="1 3" key="2">
    <citation type="journal article" date="2018" name="Plant J.">
        <title>The Physcomitrella patens chromosome-scale assembly reveals moss genome structure and evolution.</title>
        <authorList>
            <person name="Lang D."/>
            <person name="Ullrich K.K."/>
            <person name="Murat F."/>
            <person name="Fuchs J."/>
            <person name="Jenkins J."/>
            <person name="Haas F.B."/>
            <person name="Piednoel M."/>
            <person name="Gundlach H."/>
            <person name="Van Bel M."/>
            <person name="Meyberg R."/>
            <person name="Vives C."/>
            <person name="Morata J."/>
            <person name="Symeonidi A."/>
            <person name="Hiss M."/>
            <person name="Muchero W."/>
            <person name="Kamisugi Y."/>
            <person name="Saleh O."/>
            <person name="Blanc G."/>
            <person name="Decker E.L."/>
            <person name="van Gessel N."/>
            <person name="Grimwood J."/>
            <person name="Hayes R.D."/>
            <person name="Graham S.W."/>
            <person name="Gunter L.E."/>
            <person name="McDaniel S.F."/>
            <person name="Hoernstein S.N.W."/>
            <person name="Larsson A."/>
            <person name="Li F.W."/>
            <person name="Perroud P.F."/>
            <person name="Phillips J."/>
            <person name="Ranjan P."/>
            <person name="Rokshar D.S."/>
            <person name="Rothfels C.J."/>
            <person name="Schneider L."/>
            <person name="Shu S."/>
            <person name="Stevenson D.W."/>
            <person name="Thummler F."/>
            <person name="Tillich M."/>
            <person name="Villarreal Aguilar J.C."/>
            <person name="Widiez T."/>
            <person name="Wong G.K."/>
            <person name="Wymore A."/>
            <person name="Zhang Y."/>
            <person name="Zimmer A.D."/>
            <person name="Quatrano R.S."/>
            <person name="Mayer K.F.X."/>
            <person name="Goodstein D."/>
            <person name="Casacuberta J.M."/>
            <person name="Vandepoele K."/>
            <person name="Reski R."/>
            <person name="Cuming A.C."/>
            <person name="Tuskan G.A."/>
            <person name="Maumus F."/>
            <person name="Salse J."/>
            <person name="Schmutz J."/>
            <person name="Rensing S.A."/>
        </authorList>
    </citation>
    <scope>NUCLEOTIDE SEQUENCE [LARGE SCALE GENOMIC DNA]</scope>
    <source>
        <strain evidence="2 3">cv. Gransden 2004</strain>
    </source>
</reference>
<reference evidence="1 3" key="1">
    <citation type="journal article" date="2008" name="Science">
        <title>The Physcomitrella genome reveals evolutionary insights into the conquest of land by plants.</title>
        <authorList>
            <person name="Rensing S."/>
            <person name="Lang D."/>
            <person name="Zimmer A."/>
            <person name="Terry A."/>
            <person name="Salamov A."/>
            <person name="Shapiro H."/>
            <person name="Nishiyama T."/>
            <person name="Perroud P.-F."/>
            <person name="Lindquist E."/>
            <person name="Kamisugi Y."/>
            <person name="Tanahashi T."/>
            <person name="Sakakibara K."/>
            <person name="Fujita T."/>
            <person name="Oishi K."/>
            <person name="Shin-I T."/>
            <person name="Kuroki Y."/>
            <person name="Toyoda A."/>
            <person name="Suzuki Y."/>
            <person name="Hashimoto A."/>
            <person name="Yamaguchi K."/>
            <person name="Sugano A."/>
            <person name="Kohara Y."/>
            <person name="Fujiyama A."/>
            <person name="Anterola A."/>
            <person name="Aoki S."/>
            <person name="Ashton N."/>
            <person name="Barbazuk W.B."/>
            <person name="Barker E."/>
            <person name="Bennetzen J."/>
            <person name="Bezanilla M."/>
            <person name="Blankenship R."/>
            <person name="Cho S.H."/>
            <person name="Dutcher S."/>
            <person name="Estelle M."/>
            <person name="Fawcett J.A."/>
            <person name="Gundlach H."/>
            <person name="Hanada K."/>
            <person name="Heyl A."/>
            <person name="Hicks K.A."/>
            <person name="Hugh J."/>
            <person name="Lohr M."/>
            <person name="Mayer K."/>
            <person name="Melkozernov A."/>
            <person name="Murata T."/>
            <person name="Nelson D."/>
            <person name="Pils B."/>
            <person name="Prigge M."/>
            <person name="Reiss B."/>
            <person name="Renner T."/>
            <person name="Rombauts S."/>
            <person name="Rushton P."/>
            <person name="Sanderfoot A."/>
            <person name="Schween G."/>
            <person name="Shiu S.-H."/>
            <person name="Stueber K."/>
            <person name="Theodoulou F.L."/>
            <person name="Tu H."/>
            <person name="Van de Peer Y."/>
            <person name="Verrier P.J."/>
            <person name="Waters E."/>
            <person name="Wood A."/>
            <person name="Yang L."/>
            <person name="Cove D."/>
            <person name="Cuming A."/>
            <person name="Hasebe M."/>
            <person name="Lucas S."/>
            <person name="Mishler D.B."/>
            <person name="Reski R."/>
            <person name="Grigoriev I."/>
            <person name="Quatrano R.S."/>
            <person name="Boore J.L."/>
        </authorList>
    </citation>
    <scope>NUCLEOTIDE SEQUENCE [LARGE SCALE GENOMIC DNA]</scope>
    <source>
        <strain evidence="2 3">cv. Gransden 2004</strain>
    </source>
</reference>
<protein>
    <submittedName>
        <fullName evidence="1 2">Uncharacterized protein</fullName>
    </submittedName>
</protein>
<name>A0A2K1JW51_PHYPA</name>
<organism evidence="1">
    <name type="scientific">Physcomitrium patens</name>
    <name type="common">Spreading-leaved earth moss</name>
    <name type="synonym">Physcomitrella patens</name>
    <dbReference type="NCBI Taxonomy" id="3218"/>
    <lineage>
        <taxon>Eukaryota</taxon>
        <taxon>Viridiplantae</taxon>
        <taxon>Streptophyta</taxon>
        <taxon>Embryophyta</taxon>
        <taxon>Bryophyta</taxon>
        <taxon>Bryophytina</taxon>
        <taxon>Bryopsida</taxon>
        <taxon>Funariidae</taxon>
        <taxon>Funariales</taxon>
        <taxon>Funariaceae</taxon>
        <taxon>Physcomitrium</taxon>
    </lineage>
</organism>
<dbReference type="EnsemblPlants" id="Pp3c11_24480V3.1">
    <property type="protein sequence ID" value="PAC:32958684.CDS.1"/>
    <property type="gene ID" value="Pp3c11_24480"/>
</dbReference>
<accession>A0A2K1JW51</accession>
<dbReference type="EMBL" id="ABEU02000011">
    <property type="protein sequence ID" value="PNR45751.1"/>
    <property type="molecule type" value="Genomic_DNA"/>
</dbReference>
<dbReference type="InParanoid" id="A0A2K1JW51"/>
<dbReference type="PaxDb" id="3218-PP1S138_197V6.1"/>